<name>A0ABS5CYL2_9MOLU</name>
<evidence type="ECO:0000313" key="3">
    <source>
        <dbReference type="Proteomes" id="UP001195571"/>
    </source>
</evidence>
<evidence type="ECO:0000313" key="2">
    <source>
        <dbReference type="EMBL" id="MBP5836064.1"/>
    </source>
</evidence>
<keyword evidence="1" id="KW-0472">Membrane</keyword>
<keyword evidence="3" id="KW-1185">Reference proteome</keyword>
<keyword evidence="1" id="KW-0812">Transmembrane</keyword>
<reference evidence="2" key="1">
    <citation type="submission" date="2021-04" db="EMBL/GenBank/DDBJ databases">
        <title>Genomic features of Candidatus Phytoplasma meliae isolate ChTYXIII (1SrXIII-G).</title>
        <authorList>
            <person name="Fernandez F.D."/>
            <person name="Conci L.R."/>
        </authorList>
    </citation>
    <scope>NUCLEOTIDE SEQUENCE [LARGE SCALE GENOMIC DNA]</scope>
    <source>
        <strain evidence="2">ChTYXIII-Mo</strain>
    </source>
</reference>
<proteinExistence type="predicted"/>
<evidence type="ECO:0000256" key="1">
    <source>
        <dbReference type="SAM" id="Phobius"/>
    </source>
</evidence>
<gene>
    <name evidence="2" type="ORF">CHTY_002380</name>
</gene>
<keyword evidence="1" id="KW-1133">Transmembrane helix</keyword>
<dbReference type="Proteomes" id="UP001195571">
    <property type="component" value="Unassembled WGS sequence"/>
</dbReference>
<sequence>MNIKSLPNDPNQEEITLYYRRYKLWRFIFDHKLSHNPEIRIMQQKLIRKKELFQKISNISVNMAFIMMIVPELVIRKNYFNIPSSRISNYEFVITCILSSLSLIIIFSGLMFYKTIIQKNVLDKKDQSNTEIQDNSIYEKNQKNLISNNEEK</sequence>
<protein>
    <submittedName>
        <fullName evidence="2">Uncharacterized protein</fullName>
    </submittedName>
</protein>
<dbReference type="RefSeq" id="WP_203552329.1">
    <property type="nucleotide sequence ID" value="NZ_JACAOD020000010.1"/>
</dbReference>
<comment type="caution">
    <text evidence="2">The sequence shown here is derived from an EMBL/GenBank/DDBJ whole genome shotgun (WGS) entry which is preliminary data.</text>
</comment>
<dbReference type="EMBL" id="JACAOD020000010">
    <property type="protein sequence ID" value="MBP5836064.1"/>
    <property type="molecule type" value="Genomic_DNA"/>
</dbReference>
<feature type="transmembrane region" description="Helical" evidence="1">
    <location>
        <begin position="90"/>
        <end position="113"/>
    </location>
</feature>
<organism evidence="2 3">
    <name type="scientific">Candidatus Phytoplasma meliae</name>
    <dbReference type="NCBI Taxonomy" id="1848402"/>
    <lineage>
        <taxon>Bacteria</taxon>
        <taxon>Bacillati</taxon>
        <taxon>Mycoplasmatota</taxon>
        <taxon>Mollicutes</taxon>
        <taxon>Acholeplasmatales</taxon>
        <taxon>Acholeplasmataceae</taxon>
        <taxon>Candidatus Phytoplasma</taxon>
        <taxon>16SrXIII (Mexican periwinkle virescence group)</taxon>
    </lineage>
</organism>
<feature type="transmembrane region" description="Helical" evidence="1">
    <location>
        <begin position="52"/>
        <end position="70"/>
    </location>
</feature>
<accession>A0ABS5CYL2</accession>